<keyword evidence="3" id="KW-0378">Hydrolase</keyword>
<dbReference type="GO" id="GO:0005525">
    <property type="term" value="F:GTP binding"/>
    <property type="evidence" value="ECO:0007669"/>
    <property type="project" value="UniProtKB-KW"/>
</dbReference>
<keyword evidence="7" id="KW-1185">Reference proteome</keyword>
<dbReference type="Proteomes" id="UP000274046">
    <property type="component" value="Unassembled WGS sequence"/>
</dbReference>
<dbReference type="GO" id="GO:0003924">
    <property type="term" value="F:GTPase activity"/>
    <property type="evidence" value="ECO:0007669"/>
    <property type="project" value="InterPro"/>
</dbReference>
<evidence type="ECO:0000256" key="3">
    <source>
        <dbReference type="ARBA" id="ARBA00022801"/>
    </source>
</evidence>
<evidence type="ECO:0000313" key="6">
    <source>
        <dbReference type="EMBL" id="RNL49612.1"/>
    </source>
</evidence>
<dbReference type="Gene3D" id="3.40.50.300">
    <property type="entry name" value="P-loop containing nucleotide triphosphate hydrolases"/>
    <property type="match status" value="1"/>
</dbReference>
<accession>A0A3N0BLK5</accession>
<evidence type="ECO:0000256" key="2">
    <source>
        <dbReference type="ARBA" id="ARBA00022741"/>
    </source>
</evidence>
<dbReference type="InterPro" id="IPR052040">
    <property type="entry name" value="GTPase/Isobutyryl-CoA_mutase"/>
</dbReference>
<gene>
    <name evidence="6" type="primary">meaB</name>
    <name evidence="6" type="ORF">D7004_19560</name>
</gene>
<dbReference type="PANTHER" id="PTHR43087">
    <property type="entry name" value="LYSINE/ARGININE/ORNITHINE TRANSPORT SYSTEM KINASE"/>
    <property type="match status" value="1"/>
</dbReference>
<dbReference type="InterPro" id="IPR027417">
    <property type="entry name" value="P-loop_NTPase"/>
</dbReference>
<sequence length="300" mass="32904">MNTHLTLLNEIKQGNYKTLARVLTLVENDISPANLILKDLDSLKNVPVMGITGPPGAGKSTLVNAITNQFTNDGKRVAILAIDPTSPFNFGSLLGDRIRMAAQFNNPNVFIRSLATRGALGGISAKTIEMVDVLKASNFDLILVETVGVGQSEVEIAGLADKTIVVLVPESGDEIQNIKSGLMEIADCFVINKADRDGAATFANNLKKIVHQGAKVIPILKTVADKNEGIAELCDWIVKPVEGNQKFIRAFLFAEKAWKIIQQNKMKPIDKNRLRESIHEAMKKDDFNIYRFSEAFEKNS</sequence>
<reference evidence="6 7" key="1">
    <citation type="submission" date="2018-10" db="EMBL/GenBank/DDBJ databases">
        <title>Genome sequencing of Pedobacter jejuensis TNB23.</title>
        <authorList>
            <person name="Cho Y.-J."/>
            <person name="Cho A."/>
            <person name="Kim O.-S."/>
        </authorList>
    </citation>
    <scope>NUCLEOTIDE SEQUENCE [LARGE SCALE GENOMIC DNA]</scope>
    <source>
        <strain evidence="6 7">TNB23</strain>
    </source>
</reference>
<keyword evidence="5" id="KW-0143">Chaperone</keyword>
<dbReference type="OrthoDB" id="9778292at2"/>
<dbReference type="SUPFAM" id="SSF52540">
    <property type="entry name" value="P-loop containing nucleoside triphosphate hydrolases"/>
    <property type="match status" value="1"/>
</dbReference>
<dbReference type="AlphaFoldDB" id="A0A3N0BLK5"/>
<name>A0A3N0BLK5_9SPHI</name>
<proteinExistence type="inferred from homology"/>
<keyword evidence="2" id="KW-0547">Nucleotide-binding</keyword>
<evidence type="ECO:0000256" key="4">
    <source>
        <dbReference type="ARBA" id="ARBA00023134"/>
    </source>
</evidence>
<comment type="caution">
    <text evidence="6">The sequence shown here is derived from an EMBL/GenBank/DDBJ whole genome shotgun (WGS) entry which is preliminary data.</text>
</comment>
<dbReference type="PANTHER" id="PTHR43087:SF1">
    <property type="entry name" value="LAO_AO TRANSPORT SYSTEM ATPASE"/>
    <property type="match status" value="1"/>
</dbReference>
<evidence type="ECO:0000256" key="5">
    <source>
        <dbReference type="ARBA" id="ARBA00023186"/>
    </source>
</evidence>
<dbReference type="InterPro" id="IPR005129">
    <property type="entry name" value="GTPase_ArgK"/>
</dbReference>
<dbReference type="RefSeq" id="WP_123207513.1">
    <property type="nucleotide sequence ID" value="NZ_RBEE01000045.1"/>
</dbReference>
<evidence type="ECO:0000313" key="7">
    <source>
        <dbReference type="Proteomes" id="UP000274046"/>
    </source>
</evidence>
<dbReference type="EMBL" id="RBEE01000045">
    <property type="protein sequence ID" value="RNL49612.1"/>
    <property type="molecule type" value="Genomic_DNA"/>
</dbReference>
<keyword evidence="4" id="KW-0342">GTP-binding</keyword>
<comment type="similarity">
    <text evidence="1">Belongs to the SIMIBI class G3E GTPase family. ArgK/MeaB subfamily.</text>
</comment>
<protein>
    <submittedName>
        <fullName evidence="6">Methylmalonyl Co-A mutase-associated GTPase MeaB</fullName>
    </submittedName>
</protein>
<evidence type="ECO:0000256" key="1">
    <source>
        <dbReference type="ARBA" id="ARBA00009625"/>
    </source>
</evidence>
<dbReference type="NCBIfam" id="TIGR00750">
    <property type="entry name" value="lao"/>
    <property type="match status" value="1"/>
</dbReference>
<dbReference type="Pfam" id="PF03308">
    <property type="entry name" value="MeaB"/>
    <property type="match status" value="1"/>
</dbReference>
<dbReference type="CDD" id="cd03114">
    <property type="entry name" value="MMAA-like"/>
    <property type="match status" value="1"/>
</dbReference>
<organism evidence="6 7">
    <name type="scientific">Pedobacter jejuensis</name>
    <dbReference type="NCBI Taxonomy" id="1268550"/>
    <lineage>
        <taxon>Bacteria</taxon>
        <taxon>Pseudomonadati</taxon>
        <taxon>Bacteroidota</taxon>
        <taxon>Sphingobacteriia</taxon>
        <taxon>Sphingobacteriales</taxon>
        <taxon>Sphingobacteriaceae</taxon>
        <taxon>Pedobacter</taxon>
    </lineage>
</organism>